<proteinExistence type="inferred from homology"/>
<feature type="region of interest" description="Disordered" evidence="7">
    <location>
        <begin position="1"/>
        <end position="22"/>
    </location>
</feature>
<feature type="region of interest" description="Disordered" evidence="7">
    <location>
        <begin position="294"/>
        <end position="313"/>
    </location>
</feature>
<feature type="compositionally biased region" description="Acidic residues" evidence="7">
    <location>
        <begin position="294"/>
        <end position="307"/>
    </location>
</feature>
<evidence type="ECO:0000256" key="7">
    <source>
        <dbReference type="SAM" id="MobiDB-lite"/>
    </source>
</evidence>
<dbReference type="InterPro" id="IPR036388">
    <property type="entry name" value="WH-like_DNA-bd_sf"/>
</dbReference>
<sequence length="313" mass="35127">MAQQQQSTETSPSKPITTSSTSCPFLITDCEDDDSGSNIAAVTSSSSTGGTPTKRRFGYSRQEKSLGTLTRRFMSLLRQSKTGIMDLKHVADSLATKQKRRIYDITNVLEGIGLIEKQSKNTIRWKGAISGDNTVEAYERLHRAQAQLQELEDESTFWSEKLRLIERSIANTFDDITLRDLLYLTQDDLCQAMDDDVVVIAEGVNGTLMKINEIQNGEKLSHQFHFQSRHYPVNLKLLNRNLQTTSNTIDDQIQDSSEESAFSIVSTEPFIPLGEMAQPDDYHNVMDDTEGVCDLYDDDDDDDDDDVSAMPCV</sequence>
<dbReference type="Proteomes" id="UP000663836">
    <property type="component" value="Unassembled WGS sequence"/>
</dbReference>
<name>A0A818N541_9BILA</name>
<evidence type="ECO:0000256" key="4">
    <source>
        <dbReference type="ARBA" id="ARBA00023163"/>
    </source>
</evidence>
<keyword evidence="6" id="KW-0175">Coiled coil</keyword>
<feature type="compositionally biased region" description="Low complexity" evidence="7">
    <location>
        <begin position="7"/>
        <end position="22"/>
    </location>
</feature>
<dbReference type="SUPFAM" id="SSF46785">
    <property type="entry name" value="Winged helix' DNA-binding domain"/>
    <property type="match status" value="1"/>
</dbReference>
<dbReference type="InterPro" id="IPR003316">
    <property type="entry name" value="E2F_WHTH_DNA-bd_dom"/>
</dbReference>
<accession>A0A818N541</accession>
<evidence type="ECO:0000313" key="10">
    <source>
        <dbReference type="EMBL" id="CAF3600770.1"/>
    </source>
</evidence>
<reference evidence="10" key="1">
    <citation type="submission" date="2021-02" db="EMBL/GenBank/DDBJ databases">
        <authorList>
            <person name="Nowell W R."/>
        </authorList>
    </citation>
    <scope>NUCLEOTIDE SEQUENCE</scope>
</reference>
<comment type="caution">
    <text evidence="10">The sequence shown here is derived from an EMBL/GenBank/DDBJ whole genome shotgun (WGS) entry which is preliminary data.</text>
</comment>
<dbReference type="AlphaFoldDB" id="A0A818N541"/>
<protein>
    <recommendedName>
        <fullName evidence="8">E2F/DP family winged-helix DNA-binding domain-containing protein</fullName>
    </recommendedName>
</protein>
<feature type="compositionally biased region" description="Low complexity" evidence="7">
    <location>
        <begin position="43"/>
        <end position="52"/>
    </location>
</feature>
<organism evidence="10 11">
    <name type="scientific">Rotaria sordida</name>
    <dbReference type="NCBI Taxonomy" id="392033"/>
    <lineage>
        <taxon>Eukaryota</taxon>
        <taxon>Metazoa</taxon>
        <taxon>Spiralia</taxon>
        <taxon>Gnathifera</taxon>
        <taxon>Rotifera</taxon>
        <taxon>Eurotatoria</taxon>
        <taxon>Bdelloidea</taxon>
        <taxon>Philodinida</taxon>
        <taxon>Philodinidae</taxon>
        <taxon>Rotaria</taxon>
    </lineage>
</organism>
<comment type="subcellular location">
    <subcellularLocation>
        <location evidence="5">Nucleus</location>
    </subcellularLocation>
</comment>
<evidence type="ECO:0000256" key="1">
    <source>
        <dbReference type="ARBA" id="ARBA00010940"/>
    </source>
</evidence>
<dbReference type="PANTHER" id="PTHR12081:SF18">
    <property type="entry name" value="TRANSCRIPTION FACTOR E2F2-RELATED"/>
    <property type="match status" value="1"/>
</dbReference>
<feature type="region of interest" description="Disordered" evidence="7">
    <location>
        <begin position="37"/>
        <end position="56"/>
    </location>
</feature>
<evidence type="ECO:0000256" key="5">
    <source>
        <dbReference type="RuleBase" id="RU003796"/>
    </source>
</evidence>
<dbReference type="Pfam" id="PF02319">
    <property type="entry name" value="WHD_E2F_TDP"/>
    <property type="match status" value="1"/>
</dbReference>
<dbReference type="PANTHER" id="PTHR12081">
    <property type="entry name" value="TRANSCRIPTION FACTOR E2F"/>
    <property type="match status" value="1"/>
</dbReference>
<gene>
    <name evidence="10" type="ORF">JBS370_LOCUS3779</name>
    <name evidence="9" type="ORF">ZHD862_LOCUS2111</name>
</gene>
<dbReference type="Gene3D" id="1.10.10.10">
    <property type="entry name" value="Winged helix-like DNA-binding domain superfamily/Winged helix DNA-binding domain"/>
    <property type="match status" value="1"/>
</dbReference>
<dbReference type="GO" id="GO:0000981">
    <property type="term" value="F:DNA-binding transcription factor activity, RNA polymerase II-specific"/>
    <property type="evidence" value="ECO:0007669"/>
    <property type="project" value="TreeGrafter"/>
</dbReference>
<dbReference type="InterPro" id="IPR037241">
    <property type="entry name" value="E2F-DP_heterodim"/>
</dbReference>
<feature type="domain" description="E2F/DP family winged-helix DNA-binding" evidence="8">
    <location>
        <begin position="61"/>
        <end position="127"/>
    </location>
</feature>
<dbReference type="GO" id="GO:0090575">
    <property type="term" value="C:RNA polymerase II transcription regulator complex"/>
    <property type="evidence" value="ECO:0007669"/>
    <property type="project" value="TreeGrafter"/>
</dbReference>
<keyword evidence="4 5" id="KW-0804">Transcription</keyword>
<feature type="coiled-coil region" evidence="6">
    <location>
        <begin position="134"/>
        <end position="168"/>
    </location>
</feature>
<dbReference type="FunFam" id="1.10.10.10:FF:000008">
    <property type="entry name" value="E2F transcription factor 1"/>
    <property type="match status" value="1"/>
</dbReference>
<dbReference type="EMBL" id="CAJOBD010000165">
    <property type="protein sequence ID" value="CAF3600770.1"/>
    <property type="molecule type" value="Genomic_DNA"/>
</dbReference>
<evidence type="ECO:0000256" key="6">
    <source>
        <dbReference type="SAM" id="Coils"/>
    </source>
</evidence>
<dbReference type="Gene3D" id="6.10.250.540">
    <property type="match status" value="1"/>
</dbReference>
<evidence type="ECO:0000313" key="9">
    <source>
        <dbReference type="EMBL" id="CAF0795114.1"/>
    </source>
</evidence>
<dbReference type="EMBL" id="CAJNOT010000040">
    <property type="protein sequence ID" value="CAF0795114.1"/>
    <property type="molecule type" value="Genomic_DNA"/>
</dbReference>
<evidence type="ECO:0000256" key="3">
    <source>
        <dbReference type="ARBA" id="ARBA00023125"/>
    </source>
</evidence>
<dbReference type="SUPFAM" id="SSF144074">
    <property type="entry name" value="E2F-DP heterodimerization region"/>
    <property type="match status" value="1"/>
</dbReference>
<evidence type="ECO:0000256" key="2">
    <source>
        <dbReference type="ARBA" id="ARBA00023015"/>
    </source>
</evidence>
<dbReference type="Proteomes" id="UP000663864">
    <property type="component" value="Unassembled WGS sequence"/>
</dbReference>
<evidence type="ECO:0000313" key="11">
    <source>
        <dbReference type="Proteomes" id="UP000663836"/>
    </source>
</evidence>
<keyword evidence="2 5" id="KW-0805">Transcription regulation</keyword>
<keyword evidence="5" id="KW-0539">Nucleus</keyword>
<dbReference type="InterPro" id="IPR036390">
    <property type="entry name" value="WH_DNA-bd_sf"/>
</dbReference>
<dbReference type="GO" id="GO:0000978">
    <property type="term" value="F:RNA polymerase II cis-regulatory region sequence-specific DNA binding"/>
    <property type="evidence" value="ECO:0007669"/>
    <property type="project" value="InterPro"/>
</dbReference>
<keyword evidence="3 5" id="KW-0238">DNA-binding</keyword>
<dbReference type="SMART" id="SM01372">
    <property type="entry name" value="E2F_TDP"/>
    <property type="match status" value="1"/>
</dbReference>
<evidence type="ECO:0000259" key="8">
    <source>
        <dbReference type="SMART" id="SM01372"/>
    </source>
</evidence>
<dbReference type="InterPro" id="IPR015633">
    <property type="entry name" value="E2F"/>
</dbReference>
<comment type="similarity">
    <text evidence="1 5">Belongs to the E2F/DP family.</text>
</comment>